<dbReference type="EMBL" id="JAHLQT010008575">
    <property type="protein sequence ID" value="KAG7173911.1"/>
    <property type="molecule type" value="Genomic_DNA"/>
</dbReference>
<keyword evidence="3" id="KW-1185">Reference proteome</keyword>
<comment type="caution">
    <text evidence="2">The sequence shown here is derived from an EMBL/GenBank/DDBJ whole genome shotgun (WGS) entry which is preliminary data.</text>
</comment>
<sequence>LYKDEEKVQKSVNDQEADVLSTAILTKEICPRTGVLHISQLSIEGSKESILRKEMISYEKNMDCFSNKQFGFISGRSTSPTVDKGTRQVDEIIDDSRAVDIWTAELSPRKNKYMRDRKNKSLATMDIICTPRSKKTTKNFRSSGCTYFKGSVLLWLGHLVENVQEGCQIASTDQGFILKERLRKLQLPTLAYRRSPWGPGVETYKIECSQMREADTTRGTQRRSLQNRQAKSPEDTRSRVGLSTTGMGYLSGY</sequence>
<name>A0A8J5TCB0_HOMAM</name>
<proteinExistence type="predicted"/>
<gene>
    <name evidence="2" type="ORF">Hamer_G025867</name>
</gene>
<organism evidence="2 3">
    <name type="scientific">Homarus americanus</name>
    <name type="common">American lobster</name>
    <dbReference type="NCBI Taxonomy" id="6706"/>
    <lineage>
        <taxon>Eukaryota</taxon>
        <taxon>Metazoa</taxon>
        <taxon>Ecdysozoa</taxon>
        <taxon>Arthropoda</taxon>
        <taxon>Crustacea</taxon>
        <taxon>Multicrustacea</taxon>
        <taxon>Malacostraca</taxon>
        <taxon>Eumalacostraca</taxon>
        <taxon>Eucarida</taxon>
        <taxon>Decapoda</taxon>
        <taxon>Pleocyemata</taxon>
        <taxon>Astacidea</taxon>
        <taxon>Nephropoidea</taxon>
        <taxon>Nephropidae</taxon>
        <taxon>Homarus</taxon>
    </lineage>
</organism>
<evidence type="ECO:0000313" key="2">
    <source>
        <dbReference type="EMBL" id="KAG7173911.1"/>
    </source>
</evidence>
<feature type="compositionally biased region" description="Polar residues" evidence="1">
    <location>
        <begin position="217"/>
        <end position="230"/>
    </location>
</feature>
<feature type="non-terminal residue" evidence="2">
    <location>
        <position position="1"/>
    </location>
</feature>
<feature type="region of interest" description="Disordered" evidence="1">
    <location>
        <begin position="212"/>
        <end position="253"/>
    </location>
</feature>
<dbReference type="AlphaFoldDB" id="A0A8J5TCB0"/>
<accession>A0A8J5TCB0</accession>
<evidence type="ECO:0000256" key="1">
    <source>
        <dbReference type="SAM" id="MobiDB-lite"/>
    </source>
</evidence>
<dbReference type="Proteomes" id="UP000747542">
    <property type="component" value="Unassembled WGS sequence"/>
</dbReference>
<evidence type="ECO:0000313" key="3">
    <source>
        <dbReference type="Proteomes" id="UP000747542"/>
    </source>
</evidence>
<feature type="non-terminal residue" evidence="2">
    <location>
        <position position="253"/>
    </location>
</feature>
<reference evidence="2" key="1">
    <citation type="journal article" date="2021" name="Sci. Adv.">
        <title>The American lobster genome reveals insights on longevity, neural, and immune adaptations.</title>
        <authorList>
            <person name="Polinski J.M."/>
            <person name="Zimin A.V."/>
            <person name="Clark K.F."/>
            <person name="Kohn A.B."/>
            <person name="Sadowski N."/>
            <person name="Timp W."/>
            <person name="Ptitsyn A."/>
            <person name="Khanna P."/>
            <person name="Romanova D.Y."/>
            <person name="Williams P."/>
            <person name="Greenwood S.J."/>
            <person name="Moroz L.L."/>
            <person name="Walt D.R."/>
            <person name="Bodnar A.G."/>
        </authorList>
    </citation>
    <scope>NUCLEOTIDE SEQUENCE</scope>
    <source>
        <strain evidence="2">GMGI-L3</strain>
    </source>
</reference>
<protein>
    <submittedName>
        <fullName evidence="2">Uncharacterized protein</fullName>
    </submittedName>
</protein>